<evidence type="ECO:0000313" key="3">
    <source>
        <dbReference type="Proteomes" id="UP001627154"/>
    </source>
</evidence>
<sequence>MVHSLPTSELITRSDVIQEILTAFTHGQEEFDDLDKHGGLHQNLVLLVGSSKAKKDFISDHSSEIVDLTSNVTILPQLVLNTRTKTEFLDFSTLDEEIKSTQYIAKVYFTKKIVDSVSAVKLLLLIDFPSFDKQIDALLQKAAESIEDIEKFLDSIGLIVTQVQNKQQIEKVKSHLKSLVNSPTASKKTASIINALYVEYEEYDDWDRLGFVEKSSDGSLESHKIEEPDLVIYESIGFTSHDSNDFIYVQCQNALPDCASLIDQLSQNLSDKFSQIGQEMIDSHVMIEKHLHDIEKSNLYFFYVNQIFKSKKLLTNSIKSPGQLIERIVEYMRAGTVDLSSENLQLSANYAKYLVFLQGSDVTEETYSSLRDQLIPVSEYLNSSTQWYEFLSNLDKNSLSAFNVQQDISKYKEVTSQLLEQTQKAKREKNYDITKSLTNFLNLIPGRNAAQILDDLKGIQLDVPKLEALEKLLSGALMHNSVDIQCNIESKKLTIKGSYVKLSDVSKSNCNDANFIEVFALYKIFFDEDLDKVGKKVHLTIIAPRWDVIGNRKIKLDGAAGKLHDEFKARNSVGPGNKGEDGKPGLPGGPAGNFLGIGRFFTNSGNLYVSAQGGKGGAGQFGGDGTEEDNGGNGGARGFGGKSGTVTIIGLDKTNPKINFNTKEGEIGDYGIGGWGMTSGIADFNSKGRKSPEILMPLTFDRSINSYQCYLRENQIANVRELLMERFSRLLAHSEAVINLYDVVGLVDEFRGLEDQFFQLNPKMSLLPAYRSLLYRIKKYAKKLESSEQLSQNKVNVLRYVYTAALSKIVNLENNVDANLVVDLNTFLNAIKSDIDSVPELKNTHIINGYKRDYLQELKAKIEEAQRYVNDLISPEIHNVIRRLDNEVLVLVNETVALQETAQEEKKELIKQQEKLKSSMILSAVFNAIKVASLFLNFLGPIGSAVSMAIIGVTSVSESLLIDSSSVDQNALLKLPGALKQSLSPLTANIKKQQDLLSEQLYDAQSMFNAFSEQEKPDIKDIENKIRAAQKALKEEIGQGNSYDPASIDKMYSLRKEIKDLCSEKITLLEKQKPLVNAKVSKQLKLVGHVQSIVSIAEMSVDAYKQIRSQKSKIDETGDLIRSAELKFEQLKQYERNIYKIVVPVCREIEVSVDQMQERLKDQSSAALIISKWRIQNALSDVMKEIKKMTEGFQVQGEFSDIFNKVEESMNIMIKLYNTMDEYHYKAELGAFIANINTHPPKAVLTNNTDLSEAVNHLMLVIQNNVVMQNYKVAINAIQHNVFPFAHEFFRIYNLPSNLETNDTNAIVSYVSSELDQLKNELLKSDAVIDKYDRFVHQNIVFNGRKGTSKPFYTWKYNEHKNNIEKLLKGQEVVLKADIKHGFKGNAIKFNKIGINFTSPNKTIEQKLRNLLQDFSVTLTHLGHSFYRCDDKVYLIPSANQTIQYSMNQHDGSNVPVTTNKVYDKIAKNQPVLSPYATWQIQLNHDENDFDELSKYANEMIDLVLEGTGQYIDLNLDVCNNQLDQYYIRTDNQTNGIQIYDKTPELNLKSDEGVINDLWVSRRVRRIRANATKVTSLSIDKKVSFDKRNVDDLVYKLSALRFENDSYIDYKELQRRLLLLCSYQTIPYLCKTRDRQW</sequence>
<evidence type="ECO:0000256" key="1">
    <source>
        <dbReference type="SAM" id="MobiDB-lite"/>
    </source>
</evidence>
<accession>A0ABD2W8X0</accession>
<organism evidence="2 3">
    <name type="scientific">Trichogramma kaykai</name>
    <dbReference type="NCBI Taxonomy" id="54128"/>
    <lineage>
        <taxon>Eukaryota</taxon>
        <taxon>Metazoa</taxon>
        <taxon>Ecdysozoa</taxon>
        <taxon>Arthropoda</taxon>
        <taxon>Hexapoda</taxon>
        <taxon>Insecta</taxon>
        <taxon>Pterygota</taxon>
        <taxon>Neoptera</taxon>
        <taxon>Endopterygota</taxon>
        <taxon>Hymenoptera</taxon>
        <taxon>Apocrita</taxon>
        <taxon>Proctotrupomorpha</taxon>
        <taxon>Chalcidoidea</taxon>
        <taxon>Trichogrammatidae</taxon>
        <taxon>Trichogramma</taxon>
    </lineage>
</organism>
<feature type="region of interest" description="Disordered" evidence="1">
    <location>
        <begin position="618"/>
        <end position="639"/>
    </location>
</feature>
<protein>
    <submittedName>
        <fullName evidence="2">Uncharacterized protein</fullName>
    </submittedName>
</protein>
<comment type="caution">
    <text evidence="2">The sequence shown here is derived from an EMBL/GenBank/DDBJ whole genome shotgun (WGS) entry which is preliminary data.</text>
</comment>
<gene>
    <name evidence="2" type="ORF">TKK_015615</name>
</gene>
<dbReference type="Proteomes" id="UP001627154">
    <property type="component" value="Unassembled WGS sequence"/>
</dbReference>
<proteinExistence type="predicted"/>
<feature type="region of interest" description="Disordered" evidence="1">
    <location>
        <begin position="567"/>
        <end position="588"/>
    </location>
</feature>
<name>A0ABD2W8X0_9HYME</name>
<reference evidence="2 3" key="1">
    <citation type="journal article" date="2024" name="bioRxiv">
        <title>A reference genome for Trichogramma kaykai: A tiny desert-dwelling parasitoid wasp with competing sex-ratio distorters.</title>
        <authorList>
            <person name="Culotta J."/>
            <person name="Lindsey A.R."/>
        </authorList>
    </citation>
    <scope>NUCLEOTIDE SEQUENCE [LARGE SCALE GENOMIC DNA]</scope>
    <source>
        <strain evidence="2 3">KSX58</strain>
    </source>
</reference>
<evidence type="ECO:0000313" key="2">
    <source>
        <dbReference type="EMBL" id="KAL3389387.1"/>
    </source>
</evidence>
<keyword evidence="3" id="KW-1185">Reference proteome</keyword>
<dbReference type="EMBL" id="JBJJXI010000123">
    <property type="protein sequence ID" value="KAL3389387.1"/>
    <property type="molecule type" value="Genomic_DNA"/>
</dbReference>